<dbReference type="Proteomes" id="UP000015106">
    <property type="component" value="Chromosome 4"/>
</dbReference>
<name>A0A8R7Q4X9_TRIUA</name>
<proteinExistence type="predicted"/>
<dbReference type="EnsemblPlants" id="TuG1812G0400001921.01.T02">
    <property type="protein sequence ID" value="TuG1812G0400001921.01.T02.cds294514"/>
    <property type="gene ID" value="TuG1812G0400001921.01"/>
</dbReference>
<reference evidence="1" key="2">
    <citation type="submission" date="2018-03" db="EMBL/GenBank/DDBJ databases">
        <title>The Triticum urartu genome reveals the dynamic nature of wheat genome evolution.</title>
        <authorList>
            <person name="Ling H."/>
            <person name="Ma B."/>
            <person name="Shi X."/>
            <person name="Liu H."/>
            <person name="Dong L."/>
            <person name="Sun H."/>
            <person name="Cao Y."/>
            <person name="Gao Q."/>
            <person name="Zheng S."/>
            <person name="Li Y."/>
            <person name="Yu Y."/>
            <person name="Du H."/>
            <person name="Qi M."/>
            <person name="Li Y."/>
            <person name="Yu H."/>
            <person name="Cui Y."/>
            <person name="Wang N."/>
            <person name="Chen C."/>
            <person name="Wu H."/>
            <person name="Zhao Y."/>
            <person name="Zhang J."/>
            <person name="Li Y."/>
            <person name="Zhou W."/>
            <person name="Zhang B."/>
            <person name="Hu W."/>
            <person name="Eijk M."/>
            <person name="Tang J."/>
            <person name="Witsenboer H."/>
            <person name="Zhao S."/>
            <person name="Li Z."/>
            <person name="Zhang A."/>
            <person name="Wang D."/>
            <person name="Liang C."/>
        </authorList>
    </citation>
    <scope>NUCLEOTIDE SEQUENCE [LARGE SCALE GENOMIC DNA]</scope>
    <source>
        <strain evidence="1">cv. G1812</strain>
    </source>
</reference>
<sequence length="67" mass="7469">MLPLKSPQSALPTVQLVSSSGVLAWCFPRLSTVWIGNHVPSFAHVLRAWSSDHPPLMLLFLVFLHAY</sequence>
<accession>A0A8R7Q4X9</accession>
<reference evidence="1" key="3">
    <citation type="submission" date="2022-06" db="UniProtKB">
        <authorList>
            <consortium name="EnsemblPlants"/>
        </authorList>
    </citation>
    <scope>IDENTIFICATION</scope>
</reference>
<dbReference type="Gramene" id="TuG1812G0400001921.01.T01">
    <property type="protein sequence ID" value="TuG1812G0400001921.01.T01.cds294513"/>
    <property type="gene ID" value="TuG1812G0400001921.01"/>
</dbReference>
<reference evidence="2" key="1">
    <citation type="journal article" date="2013" name="Nature">
        <title>Draft genome of the wheat A-genome progenitor Triticum urartu.</title>
        <authorList>
            <person name="Ling H.Q."/>
            <person name="Zhao S."/>
            <person name="Liu D."/>
            <person name="Wang J."/>
            <person name="Sun H."/>
            <person name="Zhang C."/>
            <person name="Fan H."/>
            <person name="Li D."/>
            <person name="Dong L."/>
            <person name="Tao Y."/>
            <person name="Gao C."/>
            <person name="Wu H."/>
            <person name="Li Y."/>
            <person name="Cui Y."/>
            <person name="Guo X."/>
            <person name="Zheng S."/>
            <person name="Wang B."/>
            <person name="Yu K."/>
            <person name="Liang Q."/>
            <person name="Yang W."/>
            <person name="Lou X."/>
            <person name="Chen J."/>
            <person name="Feng M."/>
            <person name="Jian J."/>
            <person name="Zhang X."/>
            <person name="Luo G."/>
            <person name="Jiang Y."/>
            <person name="Liu J."/>
            <person name="Wang Z."/>
            <person name="Sha Y."/>
            <person name="Zhang B."/>
            <person name="Wu H."/>
            <person name="Tang D."/>
            <person name="Shen Q."/>
            <person name="Xue P."/>
            <person name="Zou S."/>
            <person name="Wang X."/>
            <person name="Liu X."/>
            <person name="Wang F."/>
            <person name="Yang Y."/>
            <person name="An X."/>
            <person name="Dong Z."/>
            <person name="Zhang K."/>
            <person name="Zhang X."/>
            <person name="Luo M.C."/>
            <person name="Dvorak J."/>
            <person name="Tong Y."/>
            <person name="Wang J."/>
            <person name="Yang H."/>
            <person name="Li Z."/>
            <person name="Wang D."/>
            <person name="Zhang A."/>
            <person name="Wang J."/>
        </authorList>
    </citation>
    <scope>NUCLEOTIDE SEQUENCE</scope>
    <source>
        <strain evidence="2">cv. G1812</strain>
    </source>
</reference>
<protein>
    <submittedName>
        <fullName evidence="1">Uncharacterized protein</fullName>
    </submittedName>
</protein>
<organism evidence="1 2">
    <name type="scientific">Triticum urartu</name>
    <name type="common">Red wild einkorn</name>
    <name type="synonym">Crithodium urartu</name>
    <dbReference type="NCBI Taxonomy" id="4572"/>
    <lineage>
        <taxon>Eukaryota</taxon>
        <taxon>Viridiplantae</taxon>
        <taxon>Streptophyta</taxon>
        <taxon>Embryophyta</taxon>
        <taxon>Tracheophyta</taxon>
        <taxon>Spermatophyta</taxon>
        <taxon>Magnoliopsida</taxon>
        <taxon>Liliopsida</taxon>
        <taxon>Poales</taxon>
        <taxon>Poaceae</taxon>
        <taxon>BOP clade</taxon>
        <taxon>Pooideae</taxon>
        <taxon>Triticodae</taxon>
        <taxon>Triticeae</taxon>
        <taxon>Triticinae</taxon>
        <taxon>Triticum</taxon>
    </lineage>
</organism>
<dbReference type="AlphaFoldDB" id="A0A8R7Q4X9"/>
<dbReference type="EnsemblPlants" id="TuG1812G0400001921.01.T01">
    <property type="protein sequence ID" value="TuG1812G0400001921.01.T01.cds294513"/>
    <property type="gene ID" value="TuG1812G0400001921.01"/>
</dbReference>
<keyword evidence="2" id="KW-1185">Reference proteome</keyword>
<evidence type="ECO:0000313" key="2">
    <source>
        <dbReference type="Proteomes" id="UP000015106"/>
    </source>
</evidence>
<evidence type="ECO:0000313" key="1">
    <source>
        <dbReference type="EnsemblPlants" id="TuG1812G0400001921.01.T01.cds294513"/>
    </source>
</evidence>
<dbReference type="Gramene" id="TuG1812G0400001921.01.T02">
    <property type="protein sequence ID" value="TuG1812G0400001921.01.T02.cds294514"/>
    <property type="gene ID" value="TuG1812G0400001921.01"/>
</dbReference>